<dbReference type="PRINTS" id="PR00131">
    <property type="entry name" value="GLHYDRLASE1"/>
</dbReference>
<dbReference type="Proteomes" id="UP000428333">
    <property type="component" value="Linkage Group LG04"/>
</dbReference>
<evidence type="ECO:0000313" key="6">
    <source>
        <dbReference type="EMBL" id="KAE9462284.1"/>
    </source>
</evidence>
<name>A0A6A4M1L0_9ERIC</name>
<keyword evidence="5" id="KW-0732">Signal</keyword>
<dbReference type="Pfam" id="PF00232">
    <property type="entry name" value="Glyco_hydro_1"/>
    <property type="match status" value="1"/>
</dbReference>
<organism evidence="6 7">
    <name type="scientific">Rhododendron williamsianum</name>
    <dbReference type="NCBI Taxonomy" id="262921"/>
    <lineage>
        <taxon>Eukaryota</taxon>
        <taxon>Viridiplantae</taxon>
        <taxon>Streptophyta</taxon>
        <taxon>Embryophyta</taxon>
        <taxon>Tracheophyta</taxon>
        <taxon>Spermatophyta</taxon>
        <taxon>Magnoliopsida</taxon>
        <taxon>eudicotyledons</taxon>
        <taxon>Gunneridae</taxon>
        <taxon>Pentapetalae</taxon>
        <taxon>asterids</taxon>
        <taxon>Ericales</taxon>
        <taxon>Ericaceae</taxon>
        <taxon>Ericoideae</taxon>
        <taxon>Rhodoreae</taxon>
        <taxon>Rhododendron</taxon>
    </lineage>
</organism>
<dbReference type="GO" id="GO:0008422">
    <property type="term" value="F:beta-glucosidase activity"/>
    <property type="evidence" value="ECO:0007669"/>
    <property type="project" value="TreeGrafter"/>
</dbReference>
<dbReference type="PANTHER" id="PTHR10353">
    <property type="entry name" value="GLYCOSYL HYDROLASE"/>
    <property type="match status" value="1"/>
</dbReference>
<dbReference type="Gene3D" id="3.20.20.80">
    <property type="entry name" value="Glycosidases"/>
    <property type="match status" value="1"/>
</dbReference>
<dbReference type="PANTHER" id="PTHR10353:SF137">
    <property type="entry name" value="MYROSINASE 3-RELATED"/>
    <property type="match status" value="1"/>
</dbReference>
<evidence type="ECO:0000256" key="5">
    <source>
        <dbReference type="SAM" id="SignalP"/>
    </source>
</evidence>
<dbReference type="SUPFAM" id="SSF51445">
    <property type="entry name" value="(Trans)glycosidases"/>
    <property type="match status" value="1"/>
</dbReference>
<feature type="chain" id="PRO_5025681745" description="Beta-glucosidase" evidence="5">
    <location>
        <begin position="28"/>
        <end position="189"/>
    </location>
</feature>
<evidence type="ECO:0000256" key="2">
    <source>
        <dbReference type="ARBA" id="ARBA00022801"/>
    </source>
</evidence>
<dbReference type="InterPro" id="IPR001360">
    <property type="entry name" value="Glyco_hydro_1"/>
</dbReference>
<dbReference type="AlphaFoldDB" id="A0A6A4M1L0"/>
<evidence type="ECO:0008006" key="8">
    <source>
        <dbReference type="Google" id="ProtNLM"/>
    </source>
</evidence>
<feature type="non-terminal residue" evidence="6">
    <location>
        <position position="1"/>
    </location>
</feature>
<gene>
    <name evidence="6" type="ORF">C3L33_05808</name>
</gene>
<keyword evidence="2" id="KW-0378">Hydrolase</keyword>
<dbReference type="EMBL" id="QEFC01000907">
    <property type="protein sequence ID" value="KAE9462284.1"/>
    <property type="molecule type" value="Genomic_DNA"/>
</dbReference>
<proteinExistence type="inferred from homology"/>
<sequence>MGVRADHFSFGFLISISILSLLAMVTASTKGTFTPSDALRALNRSYYPHDFSWGAASAAYQPGASWLYVYPRGLLDLLLYIKDKYNSPRIYITENGVDQQDNSTSPLPLKEALNDTVRIEYYHGHLSYLLKAIKAGVKVEGYFAWSLLDNFEWASGYTSRFGIYYTDFKKDQKRIPKLSVEWLRKFLQY</sequence>
<accession>A0A6A4M1L0</accession>
<evidence type="ECO:0000256" key="3">
    <source>
        <dbReference type="ARBA" id="ARBA00023295"/>
    </source>
</evidence>
<evidence type="ECO:0000256" key="1">
    <source>
        <dbReference type="ARBA" id="ARBA00010838"/>
    </source>
</evidence>
<protein>
    <recommendedName>
        <fullName evidence="8">Beta-glucosidase</fullName>
    </recommendedName>
</protein>
<keyword evidence="3" id="KW-0326">Glycosidase</keyword>
<dbReference type="GO" id="GO:0005975">
    <property type="term" value="P:carbohydrate metabolic process"/>
    <property type="evidence" value="ECO:0007669"/>
    <property type="project" value="InterPro"/>
</dbReference>
<evidence type="ECO:0000313" key="7">
    <source>
        <dbReference type="Proteomes" id="UP000428333"/>
    </source>
</evidence>
<reference evidence="6 7" key="1">
    <citation type="journal article" date="2019" name="Genome Biol. Evol.">
        <title>The Rhododendron genome and chromosomal organization provide insight into shared whole-genome duplications across the heath family (Ericaceae).</title>
        <authorList>
            <person name="Soza V.L."/>
            <person name="Lindsley D."/>
            <person name="Waalkes A."/>
            <person name="Ramage E."/>
            <person name="Patwardhan R.P."/>
            <person name="Burton J.N."/>
            <person name="Adey A."/>
            <person name="Kumar A."/>
            <person name="Qiu R."/>
            <person name="Shendure J."/>
            <person name="Hall B."/>
        </authorList>
    </citation>
    <scope>NUCLEOTIDE SEQUENCE [LARGE SCALE GENOMIC DNA]</scope>
    <source>
        <strain evidence="6">RSF 1966-606</strain>
    </source>
</reference>
<comment type="caution">
    <text evidence="6">The sequence shown here is derived from an EMBL/GenBank/DDBJ whole genome shotgun (WGS) entry which is preliminary data.</text>
</comment>
<comment type="similarity">
    <text evidence="1 4">Belongs to the glycosyl hydrolase 1 family.</text>
</comment>
<keyword evidence="7" id="KW-1185">Reference proteome</keyword>
<evidence type="ECO:0000256" key="4">
    <source>
        <dbReference type="RuleBase" id="RU003690"/>
    </source>
</evidence>
<dbReference type="InterPro" id="IPR017853">
    <property type="entry name" value="GH"/>
</dbReference>
<dbReference type="OrthoDB" id="65569at2759"/>
<feature type="signal peptide" evidence="5">
    <location>
        <begin position="1"/>
        <end position="27"/>
    </location>
</feature>